<dbReference type="SMART" id="SM00271">
    <property type="entry name" value="DnaJ"/>
    <property type="match status" value="1"/>
</dbReference>
<feature type="domain" description="J" evidence="5">
    <location>
        <begin position="430"/>
        <end position="500"/>
    </location>
</feature>
<keyword evidence="1" id="KW-0677">Repeat</keyword>
<dbReference type="InterPro" id="IPR019734">
    <property type="entry name" value="TPR_rpt"/>
</dbReference>
<dbReference type="InterPro" id="IPR036869">
    <property type="entry name" value="J_dom_sf"/>
</dbReference>
<feature type="compositionally biased region" description="Basic residues" evidence="4">
    <location>
        <begin position="566"/>
        <end position="585"/>
    </location>
</feature>
<name>A0A507EC19_9FUNG</name>
<dbReference type="InterPro" id="IPR001623">
    <property type="entry name" value="DnaJ_domain"/>
</dbReference>
<dbReference type="AlphaFoldDB" id="A0A507EC19"/>
<keyword evidence="2 3" id="KW-0802">TPR repeat</keyword>
<dbReference type="Proteomes" id="UP000318582">
    <property type="component" value="Unassembled WGS sequence"/>
</dbReference>
<dbReference type="Gene3D" id="1.25.40.10">
    <property type="entry name" value="Tetratricopeptide repeat domain"/>
    <property type="match status" value="1"/>
</dbReference>
<dbReference type="SUPFAM" id="SSF46565">
    <property type="entry name" value="Chaperone J-domain"/>
    <property type="match status" value="1"/>
</dbReference>
<accession>A0A507EC19</accession>
<dbReference type="Gene3D" id="1.10.287.110">
    <property type="entry name" value="DnaJ domain"/>
    <property type="match status" value="1"/>
</dbReference>
<gene>
    <name evidence="6" type="ORF">PhCBS80983_g01197</name>
</gene>
<proteinExistence type="predicted"/>
<dbReference type="Pfam" id="PF00226">
    <property type="entry name" value="DnaJ"/>
    <property type="match status" value="1"/>
</dbReference>
<reference evidence="6 7" key="1">
    <citation type="journal article" date="2019" name="Sci. Rep.">
        <title>Comparative genomics of chytrid fungi reveal insights into the obligate biotrophic and pathogenic lifestyle of Synchytrium endobioticum.</title>
        <authorList>
            <person name="van de Vossenberg B.T.L.H."/>
            <person name="Warris S."/>
            <person name="Nguyen H.D.T."/>
            <person name="van Gent-Pelzer M.P.E."/>
            <person name="Joly D.L."/>
            <person name="van de Geest H.C."/>
            <person name="Bonants P.J.M."/>
            <person name="Smith D.S."/>
            <person name="Levesque C.A."/>
            <person name="van der Lee T.A.J."/>
        </authorList>
    </citation>
    <scope>NUCLEOTIDE SEQUENCE [LARGE SCALE GENOMIC DNA]</scope>
    <source>
        <strain evidence="6 7">CBS 809.83</strain>
    </source>
</reference>
<dbReference type="STRING" id="109895.A0A507EC19"/>
<dbReference type="InterPro" id="IPR011990">
    <property type="entry name" value="TPR-like_helical_dom_sf"/>
</dbReference>
<dbReference type="SUPFAM" id="SSF48452">
    <property type="entry name" value="TPR-like"/>
    <property type="match status" value="3"/>
</dbReference>
<evidence type="ECO:0000313" key="7">
    <source>
        <dbReference type="Proteomes" id="UP000318582"/>
    </source>
</evidence>
<evidence type="ECO:0000256" key="1">
    <source>
        <dbReference type="ARBA" id="ARBA00022737"/>
    </source>
</evidence>
<feature type="region of interest" description="Disordered" evidence="4">
    <location>
        <begin position="561"/>
        <end position="585"/>
    </location>
</feature>
<dbReference type="SMART" id="SM00028">
    <property type="entry name" value="TPR"/>
    <property type="match status" value="6"/>
</dbReference>
<dbReference type="CDD" id="cd06257">
    <property type="entry name" value="DnaJ"/>
    <property type="match status" value="1"/>
</dbReference>
<comment type="caution">
    <text evidence="6">The sequence shown here is derived from an EMBL/GenBank/DDBJ whole genome shotgun (WGS) entry which is preliminary data.</text>
</comment>
<dbReference type="PANTHER" id="PTHR45188:SF2">
    <property type="entry name" value="DNAJ HOMOLOG SUBFAMILY C MEMBER 7"/>
    <property type="match status" value="1"/>
</dbReference>
<evidence type="ECO:0000256" key="2">
    <source>
        <dbReference type="ARBA" id="ARBA00022803"/>
    </source>
</evidence>
<keyword evidence="7" id="KW-1185">Reference proteome</keyword>
<sequence>MTADAMEEVIDLTGDDSESELERAQRAEAVKAEANQYYKKENYREAVNLYSHAIEIMPTSGVYYANRAAALLMLRQYNDAVNDCKAAIELDGESTKIYIRASKAYVHMGKLDEAAALLKQAKVQARGNLQTIGELDRELGTIAKVESFMAQAVRLMKTKDFKQALTQLEMAMITVDSKLRSASSPSSITRLSGLSLETIPLRWRLMRGECLLECRDLEEAASVTTAILTADNTNSDAITLRARVMYLQDTKPDSIPRLLQQALSFDPDNTKARDLLRKVRRLDAIKVEGNDAFKAGQHTQAQEAYTRYLEADDECGVSRVKVLSNRSIVRSRLGNYELSAADCTLALDLLEKLSFPASTQPSPADIRNSSNMALFSKLYLRRADCHMKVERYDDAVRDYTMAEQLNPQDGEISRALRNAQNLLRQSKRKDYYKILGLDRGAGETEIKKAYRKAALQYHPDKVVSLTDEEKIVAETKFKEIGEAYTVLSDPRKKQMFDSGMEIDGSSASDGANASPFGHGGGFDQDDILKMFFQNGGGGMPQGFAGGQGHGFPGASPFGGGGFGGGHQHHHHSRPGGRGGHHYHQF</sequence>
<organism evidence="6 7">
    <name type="scientific">Powellomyces hirtus</name>
    <dbReference type="NCBI Taxonomy" id="109895"/>
    <lineage>
        <taxon>Eukaryota</taxon>
        <taxon>Fungi</taxon>
        <taxon>Fungi incertae sedis</taxon>
        <taxon>Chytridiomycota</taxon>
        <taxon>Chytridiomycota incertae sedis</taxon>
        <taxon>Chytridiomycetes</taxon>
        <taxon>Spizellomycetales</taxon>
        <taxon>Powellomycetaceae</taxon>
        <taxon>Powellomyces</taxon>
    </lineage>
</organism>
<evidence type="ECO:0000256" key="4">
    <source>
        <dbReference type="SAM" id="MobiDB-lite"/>
    </source>
</evidence>
<feature type="repeat" description="TPR" evidence="3">
    <location>
        <begin position="27"/>
        <end position="60"/>
    </location>
</feature>
<dbReference type="PRINTS" id="PR00625">
    <property type="entry name" value="JDOMAIN"/>
</dbReference>
<evidence type="ECO:0000259" key="5">
    <source>
        <dbReference type="PROSITE" id="PS50076"/>
    </source>
</evidence>
<evidence type="ECO:0000256" key="3">
    <source>
        <dbReference type="PROSITE-ProRule" id="PRU00339"/>
    </source>
</evidence>
<dbReference type="EMBL" id="QEAQ01000008">
    <property type="protein sequence ID" value="TPX61301.1"/>
    <property type="molecule type" value="Genomic_DNA"/>
</dbReference>
<dbReference type="PANTHER" id="PTHR45188">
    <property type="entry name" value="DNAJ PROTEIN P58IPK HOMOLOG"/>
    <property type="match status" value="1"/>
</dbReference>
<dbReference type="PROSITE" id="PS50005">
    <property type="entry name" value="TPR"/>
    <property type="match status" value="2"/>
</dbReference>
<dbReference type="PROSITE" id="PS50076">
    <property type="entry name" value="DNAJ_2"/>
    <property type="match status" value="1"/>
</dbReference>
<evidence type="ECO:0000313" key="6">
    <source>
        <dbReference type="EMBL" id="TPX61301.1"/>
    </source>
</evidence>
<feature type="repeat" description="TPR" evidence="3">
    <location>
        <begin position="376"/>
        <end position="409"/>
    </location>
</feature>
<dbReference type="Pfam" id="PF14559">
    <property type="entry name" value="TPR_19"/>
    <property type="match status" value="1"/>
</dbReference>
<protein>
    <recommendedName>
        <fullName evidence="5">J domain-containing protein</fullName>
    </recommendedName>
</protein>